<gene>
    <name evidence="1" type="ordered locus">Mnod_7755</name>
</gene>
<geneLocation type="plasmid" evidence="1 2">
    <name>pMNOD06</name>
</geneLocation>
<name>B8IY56_METNO</name>
<keyword evidence="1" id="KW-0614">Plasmid</keyword>
<dbReference type="AlphaFoldDB" id="B8IY56"/>
<keyword evidence="2" id="KW-1185">Reference proteome</keyword>
<dbReference type="EMBL" id="CP001355">
    <property type="protein sequence ID" value="ACL63346.1"/>
    <property type="molecule type" value="Genomic_DNA"/>
</dbReference>
<dbReference type="Proteomes" id="UP000008207">
    <property type="component" value="Plasmid pMNOD06"/>
</dbReference>
<proteinExistence type="predicted"/>
<dbReference type="OrthoDB" id="7364180at2"/>
<dbReference type="KEGG" id="mno:Mnod_7755"/>
<organism evidence="1 2">
    <name type="scientific">Methylobacterium nodulans (strain LMG 21967 / CNCM I-2342 / ORS 2060)</name>
    <dbReference type="NCBI Taxonomy" id="460265"/>
    <lineage>
        <taxon>Bacteria</taxon>
        <taxon>Pseudomonadati</taxon>
        <taxon>Pseudomonadota</taxon>
        <taxon>Alphaproteobacteria</taxon>
        <taxon>Hyphomicrobiales</taxon>
        <taxon>Methylobacteriaceae</taxon>
        <taxon>Methylobacterium</taxon>
    </lineage>
</organism>
<sequence>MSDTNLEFLSKRRIAEMAGVSMRTIEREFAKGGPPATHPSKRRVVYARHEVERWLAARTEAANV</sequence>
<dbReference type="HOGENOM" id="CLU_2862693_0_0_5"/>
<dbReference type="Gene3D" id="1.10.10.10">
    <property type="entry name" value="Winged helix-like DNA-binding domain superfamily/Winged helix DNA-binding domain"/>
    <property type="match status" value="1"/>
</dbReference>
<evidence type="ECO:0000313" key="1">
    <source>
        <dbReference type="EMBL" id="ACL63346.1"/>
    </source>
</evidence>
<dbReference type="SUPFAM" id="SSF46955">
    <property type="entry name" value="Putative DNA-binding domain"/>
    <property type="match status" value="1"/>
</dbReference>
<protein>
    <submittedName>
        <fullName evidence="1">Uncharacterized protein</fullName>
    </submittedName>
</protein>
<reference evidence="2" key="1">
    <citation type="submission" date="2009-01" db="EMBL/GenBank/DDBJ databases">
        <title>Complete sequence of plasmid 6 of Methylobacterium nodulans ORS 2060.</title>
        <authorList>
            <consortium name="US DOE Joint Genome Institute"/>
            <person name="Lucas S."/>
            <person name="Copeland A."/>
            <person name="Lapidus A."/>
            <person name="Glavina del Rio T."/>
            <person name="Dalin E."/>
            <person name="Tice H."/>
            <person name="Bruce D."/>
            <person name="Goodwin L."/>
            <person name="Pitluck S."/>
            <person name="Sims D."/>
            <person name="Brettin T."/>
            <person name="Detter J.C."/>
            <person name="Han C."/>
            <person name="Larimer F."/>
            <person name="Land M."/>
            <person name="Hauser L."/>
            <person name="Kyrpides N."/>
            <person name="Ivanova N."/>
            <person name="Marx C.J."/>
            <person name="Richardson P."/>
        </authorList>
    </citation>
    <scope>NUCLEOTIDE SEQUENCE [LARGE SCALE GENOMIC DNA]</scope>
    <source>
        <strain evidence="2">LMG 21967 / CNCM I-2342 / ORS 2060</strain>
        <plasmid evidence="2">Plasmid pMNOD06</plasmid>
    </source>
</reference>
<evidence type="ECO:0000313" key="2">
    <source>
        <dbReference type="Proteomes" id="UP000008207"/>
    </source>
</evidence>
<dbReference type="InterPro" id="IPR036388">
    <property type="entry name" value="WH-like_DNA-bd_sf"/>
</dbReference>
<dbReference type="InterPro" id="IPR009061">
    <property type="entry name" value="DNA-bd_dom_put_sf"/>
</dbReference>
<dbReference type="RefSeq" id="WP_012631442.1">
    <property type="nucleotide sequence ID" value="NC_011889.1"/>
</dbReference>
<accession>B8IY56</accession>